<dbReference type="Proteomes" id="UP001285441">
    <property type="component" value="Unassembled WGS sequence"/>
</dbReference>
<proteinExistence type="predicted"/>
<feature type="compositionally biased region" description="Polar residues" evidence="1">
    <location>
        <begin position="413"/>
        <end position="424"/>
    </location>
</feature>
<reference evidence="2" key="1">
    <citation type="journal article" date="2023" name="Mol. Phylogenet. Evol.">
        <title>Genome-scale phylogeny and comparative genomics of the fungal order Sordariales.</title>
        <authorList>
            <person name="Hensen N."/>
            <person name="Bonometti L."/>
            <person name="Westerberg I."/>
            <person name="Brannstrom I.O."/>
            <person name="Guillou S."/>
            <person name="Cros-Aarteil S."/>
            <person name="Calhoun S."/>
            <person name="Haridas S."/>
            <person name="Kuo A."/>
            <person name="Mondo S."/>
            <person name="Pangilinan J."/>
            <person name="Riley R."/>
            <person name="LaButti K."/>
            <person name="Andreopoulos B."/>
            <person name="Lipzen A."/>
            <person name="Chen C."/>
            <person name="Yan M."/>
            <person name="Daum C."/>
            <person name="Ng V."/>
            <person name="Clum A."/>
            <person name="Steindorff A."/>
            <person name="Ohm R.A."/>
            <person name="Martin F."/>
            <person name="Silar P."/>
            <person name="Natvig D.O."/>
            <person name="Lalanne C."/>
            <person name="Gautier V."/>
            <person name="Ament-Velasquez S.L."/>
            <person name="Kruys A."/>
            <person name="Hutchinson M.I."/>
            <person name="Powell A.J."/>
            <person name="Barry K."/>
            <person name="Miller A.N."/>
            <person name="Grigoriev I.V."/>
            <person name="Debuchy R."/>
            <person name="Gladieux P."/>
            <person name="Hiltunen Thoren M."/>
            <person name="Johannesson H."/>
        </authorList>
    </citation>
    <scope>NUCLEOTIDE SEQUENCE</scope>
    <source>
        <strain evidence="2">CBS 232.78</strain>
    </source>
</reference>
<protein>
    <submittedName>
        <fullName evidence="2">Uncharacterized protein</fullName>
    </submittedName>
</protein>
<comment type="caution">
    <text evidence="2">The sequence shown here is derived from an EMBL/GenBank/DDBJ whole genome shotgun (WGS) entry which is preliminary data.</text>
</comment>
<gene>
    <name evidence="2" type="ORF">B0H63DRAFT_525514</name>
</gene>
<accession>A0AAE0KKQ8</accession>
<feature type="compositionally biased region" description="Polar residues" evidence="1">
    <location>
        <begin position="457"/>
        <end position="468"/>
    </location>
</feature>
<dbReference type="EMBL" id="JAULSW010000006">
    <property type="protein sequence ID" value="KAK3378274.1"/>
    <property type="molecule type" value="Genomic_DNA"/>
</dbReference>
<feature type="region of interest" description="Disordered" evidence="1">
    <location>
        <begin position="413"/>
        <end position="468"/>
    </location>
</feature>
<dbReference type="AlphaFoldDB" id="A0AAE0KKQ8"/>
<feature type="region of interest" description="Disordered" evidence="1">
    <location>
        <begin position="123"/>
        <end position="168"/>
    </location>
</feature>
<feature type="compositionally biased region" description="Polar residues" evidence="1">
    <location>
        <begin position="23"/>
        <end position="37"/>
    </location>
</feature>
<feature type="compositionally biased region" description="Basic residues" evidence="1">
    <location>
        <begin position="138"/>
        <end position="147"/>
    </location>
</feature>
<evidence type="ECO:0000313" key="3">
    <source>
        <dbReference type="Proteomes" id="UP001285441"/>
    </source>
</evidence>
<evidence type="ECO:0000313" key="2">
    <source>
        <dbReference type="EMBL" id="KAK3378274.1"/>
    </source>
</evidence>
<feature type="region of interest" description="Disordered" evidence="1">
    <location>
        <begin position="566"/>
        <end position="589"/>
    </location>
</feature>
<feature type="compositionally biased region" description="Basic and acidic residues" evidence="1">
    <location>
        <begin position="352"/>
        <end position="361"/>
    </location>
</feature>
<sequence>MAPAKVSNARKRLSSMVLRRSKSGTGFQSHPSGNVSSDLGRRGGLTRGAYSQHQQSIDDIASALLDDSTVLSGETITDDDNNHYAPIERPIANKAASYSHKINDLVPDQNGNGADSAHLCNQQKPAFVDKRSPVVSRKPSHRHRRAPVRQSRASPPRTGVVGPARPIPRSRTTAANIALGMNPLGMNPPMVVASNSMPLTKITEQVDDDPDDPHDPIRAFGNKTEDNQEVHQKVENMLAATKALKQNLKPVSIPSSNTTSKISRFRETVARKISVTFDRFNPRGYLRETRDQNLEKSVSIDAALQHSRFPVAKFSTAPAKVRHLEGVKIKKENIRLMVSEQNHGKNAVGDGKSLRDRKANEDPFSEAPHTKRRPTKFENRLRTNSVDGSVFGPIALDPFETEKVFDSSINSILPTVPIGTSTPRSKSHGRFSPLDESPTKNHRGMDNGQDAADSDSDMSIPSETDTQSIRQATATSLNKKVGTTGRLRPRPIYSYVPVVDNTPRKKHPSPAKGDLEFLGKELQKTYPDVLGPAAEWDEPDELASSKMMSPTITHGQQKRRRVLAPISGNNTGRAGRAEASNGGEDMNQNRVMSPRKQLALPRSQTERRYTTSAFGGHSEIDELHMDAPVRGYIQIGSREVF</sequence>
<organism evidence="2 3">
    <name type="scientific">Podospora didyma</name>
    <dbReference type="NCBI Taxonomy" id="330526"/>
    <lineage>
        <taxon>Eukaryota</taxon>
        <taxon>Fungi</taxon>
        <taxon>Dikarya</taxon>
        <taxon>Ascomycota</taxon>
        <taxon>Pezizomycotina</taxon>
        <taxon>Sordariomycetes</taxon>
        <taxon>Sordariomycetidae</taxon>
        <taxon>Sordariales</taxon>
        <taxon>Podosporaceae</taxon>
        <taxon>Podospora</taxon>
    </lineage>
</organism>
<reference evidence="2" key="2">
    <citation type="submission" date="2023-06" db="EMBL/GenBank/DDBJ databases">
        <authorList>
            <consortium name="Lawrence Berkeley National Laboratory"/>
            <person name="Haridas S."/>
            <person name="Hensen N."/>
            <person name="Bonometti L."/>
            <person name="Westerberg I."/>
            <person name="Brannstrom I.O."/>
            <person name="Guillou S."/>
            <person name="Cros-Aarteil S."/>
            <person name="Calhoun S."/>
            <person name="Kuo A."/>
            <person name="Mondo S."/>
            <person name="Pangilinan J."/>
            <person name="Riley R."/>
            <person name="LaButti K."/>
            <person name="Andreopoulos B."/>
            <person name="Lipzen A."/>
            <person name="Chen C."/>
            <person name="Yanf M."/>
            <person name="Daum C."/>
            <person name="Ng V."/>
            <person name="Clum A."/>
            <person name="Steindorff A."/>
            <person name="Ohm R."/>
            <person name="Martin F."/>
            <person name="Silar P."/>
            <person name="Natvig D."/>
            <person name="Lalanne C."/>
            <person name="Gautier V."/>
            <person name="Ament-velasquez S.L."/>
            <person name="Kruys A."/>
            <person name="Hutchinson M.I."/>
            <person name="Powell A.J."/>
            <person name="Barry K."/>
            <person name="Miller A.N."/>
            <person name="Grigoriev I.V."/>
            <person name="Debuchy R."/>
            <person name="Gladieux P."/>
            <person name="Thoren M.H."/>
            <person name="Johannesson H."/>
        </authorList>
    </citation>
    <scope>NUCLEOTIDE SEQUENCE</scope>
    <source>
        <strain evidence="2">CBS 232.78</strain>
    </source>
</reference>
<evidence type="ECO:0000256" key="1">
    <source>
        <dbReference type="SAM" id="MobiDB-lite"/>
    </source>
</evidence>
<feature type="region of interest" description="Disordered" evidence="1">
    <location>
        <begin position="342"/>
        <end position="381"/>
    </location>
</feature>
<keyword evidence="3" id="KW-1185">Reference proteome</keyword>
<name>A0AAE0KKQ8_9PEZI</name>
<feature type="region of interest" description="Disordered" evidence="1">
    <location>
        <begin position="1"/>
        <end position="52"/>
    </location>
</feature>